<evidence type="ECO:0000313" key="19">
    <source>
        <dbReference type="Proteomes" id="UP000824249"/>
    </source>
</evidence>
<dbReference type="InterPro" id="IPR029057">
    <property type="entry name" value="PRTase-like"/>
</dbReference>
<organism evidence="18 19">
    <name type="scientific">Candidatus Borkfalkia faecigallinarum</name>
    <dbReference type="NCBI Taxonomy" id="2838509"/>
    <lineage>
        <taxon>Bacteria</taxon>
        <taxon>Bacillati</taxon>
        <taxon>Bacillota</taxon>
        <taxon>Clostridia</taxon>
        <taxon>Christensenellales</taxon>
        <taxon>Christensenellaceae</taxon>
        <taxon>Candidatus Borkfalkia</taxon>
    </lineage>
</organism>
<dbReference type="AlphaFoldDB" id="A0A9D1VTA8"/>
<dbReference type="Proteomes" id="UP000824249">
    <property type="component" value="Unassembled WGS sequence"/>
</dbReference>
<dbReference type="FunFam" id="3.40.50.2020:FF:000006">
    <property type="entry name" value="Hypoxanthine phosphoribosyltransferase"/>
    <property type="match status" value="1"/>
</dbReference>
<dbReference type="InterPro" id="IPR005904">
    <property type="entry name" value="Hxn_phspho_trans"/>
</dbReference>
<dbReference type="GO" id="GO:0052657">
    <property type="term" value="F:guanine phosphoribosyltransferase activity"/>
    <property type="evidence" value="ECO:0007669"/>
    <property type="project" value="UniProtKB-ARBA"/>
</dbReference>
<dbReference type="InterPro" id="IPR050408">
    <property type="entry name" value="HGPRT"/>
</dbReference>
<evidence type="ECO:0000313" key="18">
    <source>
        <dbReference type="EMBL" id="HIX46610.1"/>
    </source>
</evidence>
<sequence length="185" mass="19893">MMHPDIREILFTREQIAARVRALGEQIAALYPASGRGEPPLLAVGILKGCVPFFADLIRALPLPLEIDFLSLSSYGAGTASSGQVRLGQDLSVPVAGRDVLVVEDIVDSGRTLARLKELLAARGPRSVRVAALLDKPSRRAVPFVPDFVGFTVEDAFVVGCGMDYAGRYRNLPYIGVLRRGVYGG</sequence>
<evidence type="ECO:0000256" key="9">
    <source>
        <dbReference type="ARBA" id="ARBA00022679"/>
    </source>
</evidence>
<evidence type="ECO:0000256" key="13">
    <source>
        <dbReference type="ARBA" id="ARBA00022842"/>
    </source>
</evidence>
<dbReference type="GO" id="GO:0005829">
    <property type="term" value="C:cytosol"/>
    <property type="evidence" value="ECO:0007669"/>
    <property type="project" value="TreeGrafter"/>
</dbReference>
<dbReference type="InterPro" id="IPR000836">
    <property type="entry name" value="PRTase_dom"/>
</dbReference>
<reference evidence="18" key="2">
    <citation type="submission" date="2021-04" db="EMBL/GenBank/DDBJ databases">
        <authorList>
            <person name="Gilroy R."/>
        </authorList>
    </citation>
    <scope>NUCLEOTIDE SEQUENCE</scope>
    <source>
        <strain evidence="18">26628</strain>
    </source>
</reference>
<evidence type="ECO:0000259" key="17">
    <source>
        <dbReference type="Pfam" id="PF00156"/>
    </source>
</evidence>
<evidence type="ECO:0000256" key="10">
    <source>
        <dbReference type="ARBA" id="ARBA00022723"/>
    </source>
</evidence>
<dbReference type="GO" id="GO:0000166">
    <property type="term" value="F:nucleotide binding"/>
    <property type="evidence" value="ECO:0007669"/>
    <property type="project" value="UniProtKB-KW"/>
</dbReference>
<evidence type="ECO:0000256" key="16">
    <source>
        <dbReference type="RuleBase" id="RU364099"/>
    </source>
</evidence>
<evidence type="ECO:0000256" key="8">
    <source>
        <dbReference type="ARBA" id="ARBA00022676"/>
    </source>
</evidence>
<dbReference type="PANTHER" id="PTHR43340:SF1">
    <property type="entry name" value="HYPOXANTHINE PHOSPHORIBOSYLTRANSFERASE"/>
    <property type="match status" value="1"/>
</dbReference>
<evidence type="ECO:0000256" key="4">
    <source>
        <dbReference type="ARBA" id="ARBA00004669"/>
    </source>
</evidence>
<comment type="pathway">
    <text evidence="4 16">Purine metabolism; IMP biosynthesis via salvage pathway; IMP from hypoxanthine: step 1/1.</text>
</comment>
<keyword evidence="7 16" id="KW-0963">Cytoplasm</keyword>
<evidence type="ECO:0000256" key="15">
    <source>
        <dbReference type="ARBA" id="ARBA00049402"/>
    </source>
</evidence>
<keyword evidence="10 16" id="KW-0479">Metal-binding</keyword>
<dbReference type="EC" id="2.4.2.8" evidence="16"/>
<dbReference type="SUPFAM" id="SSF53271">
    <property type="entry name" value="PRTase-like"/>
    <property type="match status" value="1"/>
</dbReference>
<evidence type="ECO:0000256" key="1">
    <source>
        <dbReference type="ARBA" id="ARBA00001946"/>
    </source>
</evidence>
<dbReference type="PANTHER" id="PTHR43340">
    <property type="entry name" value="HYPOXANTHINE-GUANINE PHOSPHORIBOSYLTRANSFERASE"/>
    <property type="match status" value="1"/>
</dbReference>
<evidence type="ECO:0000256" key="2">
    <source>
        <dbReference type="ARBA" id="ARBA00002049"/>
    </source>
</evidence>
<comment type="similarity">
    <text evidence="6 16">Belongs to the purine/pyrimidine phosphoribosyltransferase family.</text>
</comment>
<dbReference type="GO" id="GO:0032263">
    <property type="term" value="P:GMP salvage"/>
    <property type="evidence" value="ECO:0007669"/>
    <property type="project" value="TreeGrafter"/>
</dbReference>
<evidence type="ECO:0000256" key="7">
    <source>
        <dbReference type="ARBA" id="ARBA00022490"/>
    </source>
</evidence>
<dbReference type="GO" id="GO:0000287">
    <property type="term" value="F:magnesium ion binding"/>
    <property type="evidence" value="ECO:0007669"/>
    <property type="project" value="TreeGrafter"/>
</dbReference>
<comment type="catalytic activity">
    <reaction evidence="14">
        <text>GMP + diphosphate = guanine + 5-phospho-alpha-D-ribose 1-diphosphate</text>
        <dbReference type="Rhea" id="RHEA:25424"/>
        <dbReference type="ChEBI" id="CHEBI:16235"/>
        <dbReference type="ChEBI" id="CHEBI:33019"/>
        <dbReference type="ChEBI" id="CHEBI:58017"/>
        <dbReference type="ChEBI" id="CHEBI:58115"/>
        <dbReference type="EC" id="2.4.2.8"/>
    </reaction>
    <physiologicalReaction direction="right-to-left" evidence="14">
        <dbReference type="Rhea" id="RHEA:25426"/>
    </physiologicalReaction>
</comment>
<feature type="domain" description="Phosphoribosyltransferase" evidence="17">
    <location>
        <begin position="20"/>
        <end position="165"/>
    </location>
</feature>
<proteinExistence type="inferred from homology"/>
<evidence type="ECO:0000256" key="6">
    <source>
        <dbReference type="ARBA" id="ARBA00008391"/>
    </source>
</evidence>
<reference evidence="18" key="1">
    <citation type="journal article" date="2021" name="PeerJ">
        <title>Extensive microbial diversity within the chicken gut microbiome revealed by metagenomics and culture.</title>
        <authorList>
            <person name="Gilroy R."/>
            <person name="Ravi A."/>
            <person name="Getino M."/>
            <person name="Pursley I."/>
            <person name="Horton D.L."/>
            <person name="Alikhan N.F."/>
            <person name="Baker D."/>
            <person name="Gharbi K."/>
            <person name="Hall N."/>
            <person name="Watson M."/>
            <person name="Adriaenssens E.M."/>
            <person name="Foster-Nyarko E."/>
            <person name="Jarju S."/>
            <person name="Secka A."/>
            <person name="Antonio M."/>
            <person name="Oren A."/>
            <person name="Chaudhuri R.R."/>
            <person name="La Ragione R."/>
            <person name="Hildebrand F."/>
            <person name="Pallen M.J."/>
        </authorList>
    </citation>
    <scope>NUCLEOTIDE SEQUENCE</scope>
    <source>
        <strain evidence="18">26628</strain>
    </source>
</reference>
<evidence type="ECO:0000256" key="14">
    <source>
        <dbReference type="ARBA" id="ARBA00048811"/>
    </source>
</evidence>
<evidence type="ECO:0000256" key="11">
    <source>
        <dbReference type="ARBA" id="ARBA00022726"/>
    </source>
</evidence>
<dbReference type="NCBIfam" id="TIGR01203">
    <property type="entry name" value="HGPRTase"/>
    <property type="match status" value="1"/>
</dbReference>
<dbReference type="GO" id="GO:0006166">
    <property type="term" value="P:purine ribonucleoside salvage"/>
    <property type="evidence" value="ECO:0007669"/>
    <property type="project" value="UniProtKB-KW"/>
</dbReference>
<keyword evidence="12 16" id="KW-0547">Nucleotide-binding</keyword>
<comment type="subcellular location">
    <subcellularLocation>
        <location evidence="3 16">Cytoplasm</location>
    </subcellularLocation>
</comment>
<comment type="pathway">
    <text evidence="5">Purine metabolism; GMP biosynthesis via salvage pathway; GMP from guanine: step 1/1.</text>
</comment>
<dbReference type="GO" id="GO:0046100">
    <property type="term" value="P:hypoxanthine metabolic process"/>
    <property type="evidence" value="ECO:0007669"/>
    <property type="project" value="TreeGrafter"/>
</dbReference>
<dbReference type="GO" id="GO:0006178">
    <property type="term" value="P:guanine salvage"/>
    <property type="evidence" value="ECO:0007669"/>
    <property type="project" value="TreeGrafter"/>
</dbReference>
<evidence type="ECO:0000256" key="5">
    <source>
        <dbReference type="ARBA" id="ARBA00004676"/>
    </source>
</evidence>
<name>A0A9D1VTA8_9FIRM</name>
<dbReference type="Gene3D" id="3.40.50.2020">
    <property type="match status" value="1"/>
</dbReference>
<comment type="catalytic activity">
    <reaction evidence="15">
        <text>IMP + diphosphate = hypoxanthine + 5-phospho-alpha-D-ribose 1-diphosphate</text>
        <dbReference type="Rhea" id="RHEA:17973"/>
        <dbReference type="ChEBI" id="CHEBI:17368"/>
        <dbReference type="ChEBI" id="CHEBI:33019"/>
        <dbReference type="ChEBI" id="CHEBI:58017"/>
        <dbReference type="ChEBI" id="CHEBI:58053"/>
        <dbReference type="EC" id="2.4.2.8"/>
    </reaction>
    <physiologicalReaction direction="right-to-left" evidence="15">
        <dbReference type="Rhea" id="RHEA:17975"/>
    </physiologicalReaction>
</comment>
<comment type="cofactor">
    <cofactor evidence="1 16">
        <name>Mg(2+)</name>
        <dbReference type="ChEBI" id="CHEBI:18420"/>
    </cofactor>
</comment>
<keyword evidence="11 16" id="KW-0660">Purine salvage</keyword>
<protein>
    <recommendedName>
        <fullName evidence="16">Hypoxanthine phosphoribosyltransferase</fullName>
        <ecNumber evidence="16">2.4.2.8</ecNumber>
    </recommendedName>
</protein>
<keyword evidence="13 16" id="KW-0460">Magnesium</keyword>
<dbReference type="GO" id="GO:0004422">
    <property type="term" value="F:hypoxanthine phosphoribosyltransferase activity"/>
    <property type="evidence" value="ECO:0007669"/>
    <property type="project" value="InterPro"/>
</dbReference>
<evidence type="ECO:0000256" key="12">
    <source>
        <dbReference type="ARBA" id="ARBA00022741"/>
    </source>
</evidence>
<gene>
    <name evidence="18" type="primary">hpt</name>
    <name evidence="18" type="ORF">H9737_02855</name>
</gene>
<dbReference type="Pfam" id="PF00156">
    <property type="entry name" value="Pribosyltran"/>
    <property type="match status" value="1"/>
</dbReference>
<comment type="function">
    <text evidence="2">Purine salvage pathway enzyme that catalyzes the transfer of the ribosyl-5-phosphate group from 5-phospho-alpha-D-ribose 1-diphosphate (PRPP) to the N9 position of the 6-oxopurines hypoxanthine and guanine to form the corresponding ribonucleotides IMP (inosine 5'-monophosphate) and GMP (guanosine 5'-monophosphate), with the release of PPi.</text>
</comment>
<dbReference type="EMBL" id="DXFD01000048">
    <property type="protein sequence ID" value="HIX46610.1"/>
    <property type="molecule type" value="Genomic_DNA"/>
</dbReference>
<dbReference type="GO" id="GO:0032264">
    <property type="term" value="P:IMP salvage"/>
    <property type="evidence" value="ECO:0007669"/>
    <property type="project" value="TreeGrafter"/>
</dbReference>
<accession>A0A9D1VTA8</accession>
<keyword evidence="9 16" id="KW-0808">Transferase</keyword>
<dbReference type="CDD" id="cd06223">
    <property type="entry name" value="PRTases_typeI"/>
    <property type="match status" value="1"/>
</dbReference>
<keyword evidence="8 16" id="KW-0328">Glycosyltransferase</keyword>
<evidence type="ECO:0000256" key="3">
    <source>
        <dbReference type="ARBA" id="ARBA00004496"/>
    </source>
</evidence>
<comment type="caution">
    <text evidence="18">The sequence shown here is derived from an EMBL/GenBank/DDBJ whole genome shotgun (WGS) entry which is preliminary data.</text>
</comment>